<gene>
    <name evidence="1" type="ORF">ACFQZ8_30065</name>
</gene>
<dbReference type="Gene3D" id="3.30.420.40">
    <property type="match status" value="1"/>
</dbReference>
<organism evidence="1 2">
    <name type="scientific">Micromonospora azadirachtae</name>
    <dbReference type="NCBI Taxonomy" id="1970735"/>
    <lineage>
        <taxon>Bacteria</taxon>
        <taxon>Bacillati</taxon>
        <taxon>Actinomycetota</taxon>
        <taxon>Actinomycetes</taxon>
        <taxon>Micromonosporales</taxon>
        <taxon>Micromonosporaceae</taxon>
        <taxon>Micromonospora</taxon>
    </lineage>
</organism>
<protein>
    <submittedName>
        <fullName evidence="1">Carbohydrate kinase</fullName>
    </submittedName>
</protein>
<dbReference type="EMBL" id="JBHTHM010002563">
    <property type="protein sequence ID" value="MFD0788178.1"/>
    <property type="molecule type" value="Genomic_DNA"/>
</dbReference>
<evidence type="ECO:0000313" key="2">
    <source>
        <dbReference type="Proteomes" id="UP001597053"/>
    </source>
</evidence>
<name>A0ABW3AAY7_9ACTN</name>
<comment type="caution">
    <text evidence="1">The sequence shown here is derived from an EMBL/GenBank/DDBJ whole genome shotgun (WGS) entry which is preliminary data.</text>
</comment>
<keyword evidence="2" id="KW-1185">Reference proteome</keyword>
<dbReference type="SUPFAM" id="SSF53067">
    <property type="entry name" value="Actin-like ATPase domain"/>
    <property type="match status" value="1"/>
</dbReference>
<evidence type="ECO:0000313" key="1">
    <source>
        <dbReference type="EMBL" id="MFD0788178.1"/>
    </source>
</evidence>
<keyword evidence="1" id="KW-0418">Kinase</keyword>
<dbReference type="Proteomes" id="UP001597053">
    <property type="component" value="Unassembled WGS sequence"/>
</dbReference>
<accession>A0ABW3AAY7</accession>
<reference evidence="2" key="1">
    <citation type="journal article" date="2019" name="Int. J. Syst. Evol. Microbiol.">
        <title>The Global Catalogue of Microorganisms (GCM) 10K type strain sequencing project: providing services to taxonomists for standard genome sequencing and annotation.</title>
        <authorList>
            <consortium name="The Broad Institute Genomics Platform"/>
            <consortium name="The Broad Institute Genome Sequencing Center for Infectious Disease"/>
            <person name="Wu L."/>
            <person name="Ma J."/>
        </authorList>
    </citation>
    <scope>NUCLEOTIDE SEQUENCE [LARGE SCALE GENOMIC DNA]</scope>
    <source>
        <strain evidence="2">JCM 32148</strain>
    </source>
</reference>
<feature type="non-terminal residue" evidence="1">
    <location>
        <position position="94"/>
    </location>
</feature>
<proteinExistence type="predicted"/>
<dbReference type="InterPro" id="IPR043129">
    <property type="entry name" value="ATPase_NBD"/>
</dbReference>
<sequence length="94" mass="9749">MNILALDLGTSSVRGLVLDEDTQPVPGALARRKVMLAVGDDGTGTLEGRAYLAGLVECLDELAESGHLRDVELVAVSGQWHSVVPLDAAGEPLG</sequence>
<dbReference type="GO" id="GO:0016301">
    <property type="term" value="F:kinase activity"/>
    <property type="evidence" value="ECO:0007669"/>
    <property type="project" value="UniProtKB-KW"/>
</dbReference>
<keyword evidence="1" id="KW-0808">Transferase</keyword>